<dbReference type="GO" id="GO:0003676">
    <property type="term" value="F:nucleic acid binding"/>
    <property type="evidence" value="ECO:0007669"/>
    <property type="project" value="InterPro"/>
</dbReference>
<dbReference type="Pfam" id="PF13456">
    <property type="entry name" value="RVT_3"/>
    <property type="match status" value="1"/>
</dbReference>
<evidence type="ECO:0000313" key="3">
    <source>
        <dbReference type="Proteomes" id="UP000516437"/>
    </source>
</evidence>
<keyword evidence="3" id="KW-1185">Reference proteome</keyword>
<reference evidence="2 3" key="1">
    <citation type="journal article" date="2019" name="Plant Biotechnol. J.">
        <title>The red bayberry genome and genetic basis of sex determination.</title>
        <authorList>
            <person name="Jia H.M."/>
            <person name="Jia H.J."/>
            <person name="Cai Q.L."/>
            <person name="Wang Y."/>
            <person name="Zhao H.B."/>
            <person name="Yang W.F."/>
            <person name="Wang G.Y."/>
            <person name="Li Y.H."/>
            <person name="Zhan D.L."/>
            <person name="Shen Y.T."/>
            <person name="Niu Q.F."/>
            <person name="Chang L."/>
            <person name="Qiu J."/>
            <person name="Zhao L."/>
            <person name="Xie H.B."/>
            <person name="Fu W.Y."/>
            <person name="Jin J."/>
            <person name="Li X.W."/>
            <person name="Jiao Y."/>
            <person name="Zhou C.C."/>
            <person name="Tu T."/>
            <person name="Chai C.Y."/>
            <person name="Gao J.L."/>
            <person name="Fan L.J."/>
            <person name="van de Weg E."/>
            <person name="Wang J.Y."/>
            <person name="Gao Z.S."/>
        </authorList>
    </citation>
    <scope>NUCLEOTIDE SEQUENCE [LARGE SCALE GENOMIC DNA]</scope>
    <source>
        <tissue evidence="2">Leaves</tissue>
    </source>
</reference>
<sequence length="114" mass="12690">MAQQYGRMYQDTKQLAGQVSKVSAEDVAAWNSKIREGENFIKINVDAAVRENFTKAAAVLKDHKGDFKGAVAKKFEKIQPTEAEAEAAILGVQETSQRGFRSRGNFRRGRCHSD</sequence>
<organism evidence="2 3">
    <name type="scientific">Morella rubra</name>
    <name type="common">Chinese bayberry</name>
    <dbReference type="NCBI Taxonomy" id="262757"/>
    <lineage>
        <taxon>Eukaryota</taxon>
        <taxon>Viridiplantae</taxon>
        <taxon>Streptophyta</taxon>
        <taxon>Embryophyta</taxon>
        <taxon>Tracheophyta</taxon>
        <taxon>Spermatophyta</taxon>
        <taxon>Magnoliopsida</taxon>
        <taxon>eudicotyledons</taxon>
        <taxon>Gunneridae</taxon>
        <taxon>Pentapetalae</taxon>
        <taxon>rosids</taxon>
        <taxon>fabids</taxon>
        <taxon>Fagales</taxon>
        <taxon>Myricaceae</taxon>
        <taxon>Morella</taxon>
    </lineage>
</organism>
<dbReference type="InterPro" id="IPR002156">
    <property type="entry name" value="RNaseH_domain"/>
</dbReference>
<feature type="domain" description="RNase H type-1" evidence="1">
    <location>
        <begin position="44"/>
        <end position="101"/>
    </location>
</feature>
<proteinExistence type="predicted"/>
<dbReference type="AlphaFoldDB" id="A0A6A1VZG6"/>
<accession>A0A6A1VZG6</accession>
<name>A0A6A1VZG6_9ROSI</name>
<evidence type="ECO:0000313" key="2">
    <source>
        <dbReference type="EMBL" id="KAB1217257.1"/>
    </source>
</evidence>
<dbReference type="GO" id="GO:0004523">
    <property type="term" value="F:RNA-DNA hybrid ribonuclease activity"/>
    <property type="evidence" value="ECO:0007669"/>
    <property type="project" value="InterPro"/>
</dbReference>
<gene>
    <name evidence="2" type="ORF">CJ030_MR4G021064</name>
</gene>
<evidence type="ECO:0000259" key="1">
    <source>
        <dbReference type="Pfam" id="PF13456"/>
    </source>
</evidence>
<protein>
    <recommendedName>
        <fullName evidence="1">RNase H type-1 domain-containing protein</fullName>
    </recommendedName>
</protein>
<comment type="caution">
    <text evidence="2">The sequence shown here is derived from an EMBL/GenBank/DDBJ whole genome shotgun (WGS) entry which is preliminary data.</text>
</comment>
<dbReference type="Proteomes" id="UP000516437">
    <property type="component" value="Chromosome 4"/>
</dbReference>
<dbReference type="EMBL" id="RXIC02000022">
    <property type="protein sequence ID" value="KAB1217257.1"/>
    <property type="molecule type" value="Genomic_DNA"/>
</dbReference>